<comment type="caution">
    <text evidence="6">The sequence shown here is derived from an EMBL/GenBank/DDBJ whole genome shotgun (WGS) entry which is preliminary data.</text>
</comment>
<evidence type="ECO:0000256" key="2">
    <source>
        <dbReference type="ARBA" id="ARBA00023315"/>
    </source>
</evidence>
<evidence type="ECO:0000259" key="5">
    <source>
        <dbReference type="PROSITE" id="PS51186"/>
    </source>
</evidence>
<dbReference type="InterPro" id="IPR000182">
    <property type="entry name" value="GNAT_dom"/>
</dbReference>
<dbReference type="SUPFAM" id="SSF55729">
    <property type="entry name" value="Acyl-CoA N-acyltransferases (Nat)"/>
    <property type="match status" value="1"/>
</dbReference>
<feature type="compositionally biased region" description="Low complexity" evidence="4">
    <location>
        <begin position="171"/>
        <end position="199"/>
    </location>
</feature>
<organism evidence="6 7">
    <name type="scientific">Micractinium conductrix</name>
    <dbReference type="NCBI Taxonomy" id="554055"/>
    <lineage>
        <taxon>Eukaryota</taxon>
        <taxon>Viridiplantae</taxon>
        <taxon>Chlorophyta</taxon>
        <taxon>core chlorophytes</taxon>
        <taxon>Trebouxiophyceae</taxon>
        <taxon>Chlorellales</taxon>
        <taxon>Chlorellaceae</taxon>
        <taxon>Chlorella clade</taxon>
        <taxon>Micractinium</taxon>
    </lineage>
</organism>
<evidence type="ECO:0000313" key="7">
    <source>
        <dbReference type="Proteomes" id="UP000239649"/>
    </source>
</evidence>
<feature type="domain" description="N-acetyltransferase" evidence="5">
    <location>
        <begin position="1"/>
        <end position="135"/>
    </location>
</feature>
<keyword evidence="7" id="KW-1185">Reference proteome</keyword>
<dbReference type="OrthoDB" id="249099at2759"/>
<name>A0A2P6V6C9_9CHLO</name>
<dbReference type="CDD" id="cd04301">
    <property type="entry name" value="NAT_SF"/>
    <property type="match status" value="1"/>
</dbReference>
<reference evidence="6 7" key="1">
    <citation type="journal article" date="2018" name="Plant J.">
        <title>Genome sequences of Chlorella sorokiniana UTEX 1602 and Micractinium conductrix SAG 241.80: implications to maltose excretion by a green alga.</title>
        <authorList>
            <person name="Arriola M.B."/>
            <person name="Velmurugan N."/>
            <person name="Zhang Y."/>
            <person name="Plunkett M.H."/>
            <person name="Hondzo H."/>
            <person name="Barney B.M."/>
        </authorList>
    </citation>
    <scope>NUCLEOTIDE SEQUENCE [LARGE SCALE GENOMIC DNA]</scope>
    <source>
        <strain evidence="6 7">SAG 241.80</strain>
    </source>
</reference>
<evidence type="ECO:0000256" key="1">
    <source>
        <dbReference type="ARBA" id="ARBA00022679"/>
    </source>
</evidence>
<feature type="compositionally biased region" description="Basic and acidic residues" evidence="4">
    <location>
        <begin position="218"/>
        <end position="229"/>
    </location>
</feature>
<dbReference type="PROSITE" id="PS51186">
    <property type="entry name" value="GNAT"/>
    <property type="match status" value="1"/>
</dbReference>
<dbReference type="InterPro" id="IPR016181">
    <property type="entry name" value="Acyl_CoA_acyltransferase"/>
</dbReference>
<keyword evidence="1" id="KW-0808">Transferase</keyword>
<evidence type="ECO:0000256" key="3">
    <source>
        <dbReference type="ARBA" id="ARBA00024025"/>
    </source>
</evidence>
<dbReference type="PANTHER" id="PTHR45896">
    <property type="entry name" value="N-ALPHA-ACETYLTRANSFERASE 30"/>
    <property type="match status" value="1"/>
</dbReference>
<dbReference type="PANTHER" id="PTHR45896:SF1">
    <property type="entry name" value="N-ALPHA-ACETYLTRANSFERASE 30"/>
    <property type="match status" value="1"/>
</dbReference>
<dbReference type="AlphaFoldDB" id="A0A2P6V6C9"/>
<dbReference type="Pfam" id="PF00583">
    <property type="entry name" value="Acetyltransf_1"/>
    <property type="match status" value="1"/>
</dbReference>
<feature type="region of interest" description="Disordered" evidence="4">
    <location>
        <begin position="155"/>
        <end position="229"/>
    </location>
</feature>
<dbReference type="Proteomes" id="UP000239649">
    <property type="component" value="Unassembled WGS sequence"/>
</dbReference>
<gene>
    <name evidence="6" type="ORF">C2E20_6844</name>
</gene>
<proteinExistence type="inferred from homology"/>
<keyword evidence="2" id="KW-0012">Acyltransferase</keyword>
<dbReference type="InterPro" id="IPR044542">
    <property type="entry name" value="NAA30-like"/>
</dbReference>
<dbReference type="STRING" id="554055.A0A2P6V6C9"/>
<dbReference type="Gene3D" id="3.40.630.30">
    <property type="match status" value="1"/>
</dbReference>
<protein>
    <submittedName>
        <fullName evidence="6">N-alpha-acetyltransferase MAK3</fullName>
    </submittedName>
</protein>
<sequence>MGLIDNELSEPYSVFTYRYFLHNWPHLCFLVFAGPHCFGTVVAKMEEHRGKAMRGYIAMLTVEKEYRYLGVGSELVQRSIAAMIAGGCDEVALEAEVSNAGALRLYQKLGFIRDKRLHRYYLSGSDAYRLKLLLPPSAEQQQELEAALQLQELGLGGEWPPPASGGGGGAAAAAAAAAGGEQQQGSEQLQPQQEQQRQQLGEEEQDAAERLPAGLVEQQRHGEHDHQAA</sequence>
<comment type="similarity">
    <text evidence="3">Belongs to the acetyltransferase family. MAK3 subfamily.</text>
</comment>
<dbReference type="EMBL" id="LHPF02000025">
    <property type="protein sequence ID" value="PSC69630.1"/>
    <property type="molecule type" value="Genomic_DNA"/>
</dbReference>
<evidence type="ECO:0000313" key="6">
    <source>
        <dbReference type="EMBL" id="PSC69630.1"/>
    </source>
</evidence>
<dbReference type="GO" id="GO:0004596">
    <property type="term" value="F:protein-N-terminal amino-acid acetyltransferase activity"/>
    <property type="evidence" value="ECO:0007669"/>
    <property type="project" value="InterPro"/>
</dbReference>
<accession>A0A2P6V6C9</accession>
<dbReference type="GO" id="GO:0031417">
    <property type="term" value="C:NatC complex"/>
    <property type="evidence" value="ECO:0007669"/>
    <property type="project" value="TreeGrafter"/>
</dbReference>
<evidence type="ECO:0000256" key="4">
    <source>
        <dbReference type="SAM" id="MobiDB-lite"/>
    </source>
</evidence>